<dbReference type="AlphaFoldDB" id="A0A2V1GSX9"/>
<name>A0A2V1GSX9_9GAMM</name>
<reference evidence="1 2" key="1">
    <citation type="submission" date="2018-04" db="EMBL/GenBank/DDBJ databases">
        <title>Thalassorhabdus spongiae gen. nov., sp. nov., isolated from a marine sponge in South-West Iceland.</title>
        <authorList>
            <person name="Knobloch S."/>
            <person name="Daussin A."/>
            <person name="Johannsson R."/>
            <person name="Marteinsson V.T."/>
        </authorList>
    </citation>
    <scope>NUCLEOTIDE SEQUENCE [LARGE SCALE GENOMIC DNA]</scope>
    <source>
        <strain evidence="1 2">Hp12</strain>
    </source>
</reference>
<evidence type="ECO:0000313" key="1">
    <source>
        <dbReference type="EMBL" id="PVZ68134.1"/>
    </source>
</evidence>
<keyword evidence="2" id="KW-1185">Reference proteome</keyword>
<protein>
    <submittedName>
        <fullName evidence="1">Uncharacterized protein</fullName>
    </submittedName>
</protein>
<evidence type="ECO:0000313" key="2">
    <source>
        <dbReference type="Proteomes" id="UP000244906"/>
    </source>
</evidence>
<dbReference type="EMBL" id="QDDL01000005">
    <property type="protein sequence ID" value="PVZ68134.1"/>
    <property type="molecule type" value="Genomic_DNA"/>
</dbReference>
<comment type="caution">
    <text evidence="1">The sequence shown here is derived from an EMBL/GenBank/DDBJ whole genome shotgun (WGS) entry which is preliminary data.</text>
</comment>
<organism evidence="1 2">
    <name type="scientific">Pelagibaculum spongiae</name>
    <dbReference type="NCBI Taxonomy" id="2080658"/>
    <lineage>
        <taxon>Bacteria</taxon>
        <taxon>Pseudomonadati</taxon>
        <taxon>Pseudomonadota</taxon>
        <taxon>Gammaproteobacteria</taxon>
        <taxon>Oceanospirillales</taxon>
        <taxon>Pelagibaculum</taxon>
    </lineage>
</organism>
<gene>
    <name evidence="1" type="ORF">DC094_12580</name>
</gene>
<proteinExistence type="predicted"/>
<sequence>MDSIDKDMRDAYQTLNLNGISKVEEFNAATYEIGGLFYKKIGLCMIWLANILDNEHYNCMELKEYFTKQDKKEQLFYINQWMAILMTEKKYLIRESLGSNNKDLIKDIEANKFDADSPPKCADLIDCMSESIISSLLDNVALPAHEKGFVMRINSKDNTISVCFAIFQDLSKNRLLVFNPLIGVFSFLNSGLDRAAILIDSILKIKYRIKTGSISCRSVLSLSPRVLVKQQGGASSVSPPIIKKTTRYGG</sequence>
<dbReference type="RefSeq" id="WP_116687463.1">
    <property type="nucleotide sequence ID" value="NZ_CAWNYD010000005.1"/>
</dbReference>
<dbReference type="Proteomes" id="UP000244906">
    <property type="component" value="Unassembled WGS sequence"/>
</dbReference>
<accession>A0A2V1GSX9</accession>